<dbReference type="Pfam" id="PF07317">
    <property type="entry name" value="PilZN"/>
    <property type="match status" value="1"/>
</dbReference>
<evidence type="ECO:0000256" key="2">
    <source>
        <dbReference type="ARBA" id="ARBA00022741"/>
    </source>
</evidence>
<evidence type="ECO:0000313" key="5">
    <source>
        <dbReference type="EMBL" id="TRW90835.1"/>
    </source>
</evidence>
<dbReference type="InterPro" id="IPR009926">
    <property type="entry name" value="T3SS_YcgR_PilZN"/>
</dbReference>
<dbReference type="Gene3D" id="2.30.110.10">
    <property type="entry name" value="Electron Transport, Fmn-binding Protein, Chain A"/>
    <property type="match status" value="1"/>
</dbReference>
<name>A0ABY3C6C9_9GAMM</name>
<keyword evidence="2" id="KW-0547">Nucleotide-binding</keyword>
<protein>
    <submittedName>
        <fullName evidence="5">Flagellar brake protein</fullName>
    </submittedName>
</protein>
<evidence type="ECO:0000313" key="6">
    <source>
        <dbReference type="Proteomes" id="UP000733744"/>
    </source>
</evidence>
<keyword evidence="1" id="KW-0973">c-di-GMP</keyword>
<accession>A0ABY3C6C9</accession>
<keyword evidence="5" id="KW-0966">Cell projection</keyword>
<evidence type="ECO:0000256" key="3">
    <source>
        <dbReference type="ARBA" id="ARBA00023143"/>
    </source>
</evidence>
<keyword evidence="3" id="KW-0975">Bacterial flagellum</keyword>
<dbReference type="Gene3D" id="2.40.10.220">
    <property type="entry name" value="predicted glycosyltransferase like domains"/>
    <property type="match status" value="1"/>
</dbReference>
<keyword evidence="5" id="KW-0969">Cilium</keyword>
<evidence type="ECO:0000259" key="4">
    <source>
        <dbReference type="Pfam" id="PF07317"/>
    </source>
</evidence>
<reference evidence="5 6" key="1">
    <citation type="journal article" date="2019" name="Antonie Van Leeuwenhoek">
        <title>Description of 'Ca. Methylobacter oryzae' KRF1, a novel species from the environmentally important Methylobacter clade 2.</title>
        <authorList>
            <person name="Khatri K."/>
            <person name="Mohite J.A."/>
            <person name="Pandit P.S."/>
            <person name="Bahulikar R."/>
            <person name="Rahalkar M.C."/>
        </authorList>
    </citation>
    <scope>NUCLEOTIDE SEQUENCE [LARGE SCALE GENOMIC DNA]</scope>
    <source>
        <strain evidence="5 6">KRF1</strain>
    </source>
</reference>
<keyword evidence="5" id="KW-0282">Flagellum</keyword>
<comment type="caution">
    <text evidence="5">The sequence shown here is derived from an EMBL/GenBank/DDBJ whole genome shotgun (WGS) entry which is preliminary data.</text>
</comment>
<sequence>MAERTMLTNQLNHAESHHSYATEPAIISETYNNYTITNQSEIRKKLNLLFNKNTLLSVKAPGKLVTSTLLTTITFIEGNHIYLGGFQNERFNKDLLSQNRLVASANFEGIAVNFILNEFTGHDIDGTFNLKIPIPQSIEWVQKRDARRVKIPISSPVIIQYKNRNECFSVIDISVTGLSYSHQPENQHSIVIGELHTDCNIVLPDKSAFLAQLKIVNNITIPTRSKQINRIGCEIKQASYRLDTALQYLINQIDFHYQ</sequence>
<evidence type="ECO:0000256" key="1">
    <source>
        <dbReference type="ARBA" id="ARBA00022636"/>
    </source>
</evidence>
<dbReference type="EMBL" id="RYFG02000115">
    <property type="protein sequence ID" value="TRW90835.1"/>
    <property type="molecule type" value="Genomic_DNA"/>
</dbReference>
<proteinExistence type="predicted"/>
<dbReference type="InterPro" id="IPR012349">
    <property type="entry name" value="Split_barrel_FMN-bd"/>
</dbReference>
<gene>
    <name evidence="5" type="ORF">EKO24_017920</name>
</gene>
<dbReference type="Proteomes" id="UP000733744">
    <property type="component" value="Unassembled WGS sequence"/>
</dbReference>
<feature type="domain" description="Type III secretion system flagellar brake protein YcgR PilZN" evidence="4">
    <location>
        <begin position="34"/>
        <end position="138"/>
    </location>
</feature>
<organism evidence="5 6">
    <name type="scientific">Candidatus Methylobacter oryzae</name>
    <dbReference type="NCBI Taxonomy" id="2497749"/>
    <lineage>
        <taxon>Bacteria</taxon>
        <taxon>Pseudomonadati</taxon>
        <taxon>Pseudomonadota</taxon>
        <taxon>Gammaproteobacteria</taxon>
        <taxon>Methylococcales</taxon>
        <taxon>Methylococcaceae</taxon>
        <taxon>Methylobacter</taxon>
    </lineage>
</organism>
<keyword evidence="6" id="KW-1185">Reference proteome</keyword>